<feature type="chain" id="PRO_5030029899" evidence="1">
    <location>
        <begin position="18"/>
        <end position="176"/>
    </location>
</feature>
<keyword evidence="3" id="KW-0255">Endonuclease</keyword>
<reference evidence="2" key="2">
    <citation type="submission" date="2016-10" db="EMBL/GenBank/DDBJ databases">
        <authorList>
            <person name="de Groot N.N."/>
        </authorList>
    </citation>
    <scope>NUCLEOTIDE SEQUENCE [LARGE SCALE GENOMIC DNA]</scope>
    <source>
        <strain evidence="2">CCBAU85039</strain>
    </source>
</reference>
<dbReference type="InterPro" id="IPR035437">
    <property type="entry name" value="SNase_OB-fold_sf"/>
</dbReference>
<dbReference type="Proteomes" id="UP000183063">
    <property type="component" value="Unassembled WGS sequence"/>
</dbReference>
<keyword evidence="3" id="KW-0378">Hydrolase</keyword>
<sequence>MFLAGIVWLAFTQAAHATPVEYFELREGAVLESGDTWSLHGQRYRLYGVQSCLRGTVFTNNVGVKQDCGGASLAVLVAFIRDTHPSCAPIAKASSITYVVCFATIAGERLDLGTMLIAEGYAFAALDARGLPINTVYSVAEQQARNRKVGLWQFPDIAHPAILLGRAAKSDQERSK</sequence>
<evidence type="ECO:0000313" key="2">
    <source>
        <dbReference type="EMBL" id="SEI18408.1"/>
    </source>
</evidence>
<name>A0A1H8V5C9_9HYPH</name>
<reference evidence="3 5" key="1">
    <citation type="submission" date="2016-10" db="EMBL/GenBank/DDBJ databases">
        <authorList>
            <person name="Varghese N."/>
            <person name="Submissions S."/>
        </authorList>
    </citation>
    <scope>NUCLEOTIDE SEQUENCE [LARGE SCALE GENOMIC DNA]</scope>
    <source>
        <strain evidence="3 5">CGMCC 1.7071</strain>
    </source>
</reference>
<keyword evidence="1" id="KW-0732">Signal</keyword>
<evidence type="ECO:0000313" key="3">
    <source>
        <dbReference type="EMBL" id="SEP10692.1"/>
    </source>
</evidence>
<feature type="signal peptide" evidence="1">
    <location>
        <begin position="1"/>
        <end position="17"/>
    </location>
</feature>
<keyword evidence="5" id="KW-1185">Reference proteome</keyword>
<evidence type="ECO:0000313" key="5">
    <source>
        <dbReference type="Proteomes" id="UP000198939"/>
    </source>
</evidence>
<proteinExistence type="predicted"/>
<gene>
    <name evidence="2" type="ORF">RTCCBAU85039_5888</name>
    <name evidence="3" type="ORF">SAMN05216228_103922</name>
</gene>
<dbReference type="Proteomes" id="UP000198939">
    <property type="component" value="Unassembled WGS sequence"/>
</dbReference>
<dbReference type="AlphaFoldDB" id="A0A1H8V5C9"/>
<organism evidence="2 4">
    <name type="scientific">Rhizobium tibeticum</name>
    <dbReference type="NCBI Taxonomy" id="501024"/>
    <lineage>
        <taxon>Bacteria</taxon>
        <taxon>Pseudomonadati</taxon>
        <taxon>Pseudomonadota</taxon>
        <taxon>Alphaproteobacteria</taxon>
        <taxon>Hyphomicrobiales</taxon>
        <taxon>Rhizobiaceae</taxon>
        <taxon>Rhizobium/Agrobacterium group</taxon>
        <taxon>Rhizobium</taxon>
    </lineage>
</organism>
<evidence type="ECO:0000256" key="1">
    <source>
        <dbReference type="SAM" id="SignalP"/>
    </source>
</evidence>
<keyword evidence="3" id="KW-0540">Nuclease</keyword>
<accession>A0A1H8V5C9</accession>
<dbReference type="EMBL" id="FNXB01000050">
    <property type="protein sequence ID" value="SEI18408.1"/>
    <property type="molecule type" value="Genomic_DNA"/>
</dbReference>
<dbReference type="GO" id="GO:0004519">
    <property type="term" value="F:endonuclease activity"/>
    <property type="evidence" value="ECO:0007669"/>
    <property type="project" value="UniProtKB-KW"/>
</dbReference>
<dbReference type="Gene3D" id="2.40.50.90">
    <property type="match status" value="1"/>
</dbReference>
<dbReference type="STRING" id="501024.RTCCBAU85039_5888"/>
<reference evidence="4" key="3">
    <citation type="submission" date="2016-10" db="EMBL/GenBank/DDBJ databases">
        <authorList>
            <person name="Wibberg D."/>
        </authorList>
    </citation>
    <scope>NUCLEOTIDE SEQUENCE [LARGE SCALE GENOMIC DNA]</scope>
</reference>
<evidence type="ECO:0000313" key="4">
    <source>
        <dbReference type="Proteomes" id="UP000183063"/>
    </source>
</evidence>
<dbReference type="SUPFAM" id="SSF50199">
    <property type="entry name" value="Staphylococcal nuclease"/>
    <property type="match status" value="1"/>
</dbReference>
<protein>
    <submittedName>
        <fullName evidence="3">Endonuclease YncB, thermonuclease family</fullName>
    </submittedName>
</protein>
<dbReference type="EMBL" id="FOCV01000039">
    <property type="protein sequence ID" value="SEP10692.1"/>
    <property type="molecule type" value="Genomic_DNA"/>
</dbReference>